<proteinExistence type="inferred from homology"/>
<evidence type="ECO:0000256" key="7">
    <source>
        <dbReference type="ARBA" id="ARBA00023242"/>
    </source>
</evidence>
<keyword evidence="4" id="KW-0689">Ribosomal protein</keyword>
<dbReference type="GO" id="GO:0005739">
    <property type="term" value="C:mitochondrion"/>
    <property type="evidence" value="ECO:0007669"/>
    <property type="project" value="UniProtKB-SubCell"/>
</dbReference>
<dbReference type="EMBL" id="GDHC01004778">
    <property type="protein sequence ID" value="JAQ13851.1"/>
    <property type="molecule type" value="Transcribed_RNA"/>
</dbReference>
<comment type="similarity">
    <text evidence="3">Belongs to the mitochondrion-specific ribosomal protein mL64 family.</text>
</comment>
<evidence type="ECO:0000256" key="4">
    <source>
        <dbReference type="ARBA" id="ARBA00022980"/>
    </source>
</evidence>
<evidence type="ECO:0000313" key="17">
    <source>
        <dbReference type="EMBL" id="JAQ13851.1"/>
    </source>
</evidence>
<feature type="region of interest" description="Disordered" evidence="14">
    <location>
        <begin position="230"/>
        <end position="253"/>
    </location>
</feature>
<organism evidence="15">
    <name type="scientific">Lygus hesperus</name>
    <name type="common">Western plant bug</name>
    <dbReference type="NCBI Taxonomy" id="30085"/>
    <lineage>
        <taxon>Eukaryota</taxon>
        <taxon>Metazoa</taxon>
        <taxon>Ecdysozoa</taxon>
        <taxon>Arthropoda</taxon>
        <taxon>Hexapoda</taxon>
        <taxon>Insecta</taxon>
        <taxon>Pterygota</taxon>
        <taxon>Neoptera</taxon>
        <taxon>Paraneoptera</taxon>
        <taxon>Hemiptera</taxon>
        <taxon>Heteroptera</taxon>
        <taxon>Panheteroptera</taxon>
        <taxon>Cimicomorpha</taxon>
        <taxon>Miridae</taxon>
        <taxon>Mirini</taxon>
        <taxon>Lygus</taxon>
    </lineage>
</organism>
<evidence type="ECO:0000256" key="1">
    <source>
        <dbReference type="ARBA" id="ARBA00004123"/>
    </source>
</evidence>
<accession>A0A0A9WQI7</accession>
<keyword evidence="6" id="KW-0496">Mitochondrion</keyword>
<evidence type="ECO:0000256" key="13">
    <source>
        <dbReference type="ARBA" id="ARBA00060144"/>
    </source>
</evidence>
<dbReference type="PANTHER" id="PTHR31761">
    <property type="entry name" value="GROWTH ARREST AND DNA DAMAGE-INDUCIBLE PROTEINS-INTERACTING PROTEIN 1 GADD45GIP1"/>
    <property type="match status" value="1"/>
</dbReference>
<dbReference type="InterPro" id="IPR043035">
    <property type="entry name" value="Ribosomal_mL64_sf"/>
</dbReference>
<dbReference type="GO" id="GO:0005840">
    <property type="term" value="C:ribosome"/>
    <property type="evidence" value="ECO:0007669"/>
    <property type="project" value="UniProtKB-KW"/>
</dbReference>
<evidence type="ECO:0000256" key="6">
    <source>
        <dbReference type="ARBA" id="ARBA00023128"/>
    </source>
</evidence>
<dbReference type="GO" id="GO:1990904">
    <property type="term" value="C:ribonucleoprotein complex"/>
    <property type="evidence" value="ECO:0007669"/>
    <property type="project" value="UniProtKB-KW"/>
</dbReference>
<evidence type="ECO:0000256" key="5">
    <source>
        <dbReference type="ARBA" id="ARBA00023054"/>
    </source>
</evidence>
<dbReference type="InterPro" id="IPR018472">
    <property type="entry name" value="Ribosomal_mL64"/>
</dbReference>
<dbReference type="GO" id="GO:0005634">
    <property type="term" value="C:nucleus"/>
    <property type="evidence" value="ECO:0007669"/>
    <property type="project" value="UniProtKB-SubCell"/>
</dbReference>
<comment type="subcellular location">
    <subcellularLocation>
        <location evidence="2">Mitochondrion</location>
    </subcellularLocation>
    <subcellularLocation>
        <location evidence="1">Nucleus</location>
    </subcellularLocation>
</comment>
<dbReference type="Gene3D" id="6.10.280.120">
    <property type="entry name" value="Growth arrest and DNA-damage-inducible proteins-interacting protein 1"/>
    <property type="match status" value="1"/>
</dbReference>
<dbReference type="Pfam" id="PF10147">
    <property type="entry name" value="CR6_interact"/>
    <property type="match status" value="1"/>
</dbReference>
<reference evidence="16" key="3">
    <citation type="submission" date="2014-09" db="EMBL/GenBank/DDBJ databases">
        <authorList>
            <person name="Magalhaes I.L.F."/>
            <person name="Oliveira U."/>
            <person name="Santos F.R."/>
            <person name="Vidigal T.H.D.A."/>
            <person name="Brescovit A.D."/>
            <person name="Santos A.J."/>
        </authorList>
    </citation>
    <scope>NUCLEOTIDE SEQUENCE</scope>
</reference>
<evidence type="ECO:0000256" key="14">
    <source>
        <dbReference type="SAM" id="MobiDB-lite"/>
    </source>
</evidence>
<comment type="function">
    <text evidence="13">Acts as a negative regulator of G1 to S cell cycle phase progression by inhibiting cyclin-dependent kinases. Inhibitory effects are additive with GADD45 proteins but also occur in the absence of GADD45 proteins. Acts as a repressor of the orphan nuclear receptor NR4A1 by inhibiting AB domain-mediated transcriptional activity. May be involved in the hormone-mediated regulation of NR4A1 transcriptional activity. May play a role in mitochondrial protein synthesis.</text>
</comment>
<dbReference type="AlphaFoldDB" id="A0A0A9WQI7"/>
<evidence type="ECO:0000256" key="2">
    <source>
        <dbReference type="ARBA" id="ARBA00004173"/>
    </source>
</evidence>
<evidence type="ECO:0000256" key="3">
    <source>
        <dbReference type="ARBA" id="ARBA00005421"/>
    </source>
</evidence>
<evidence type="ECO:0000256" key="10">
    <source>
        <dbReference type="ARBA" id="ARBA00030700"/>
    </source>
</evidence>
<gene>
    <name evidence="15" type="primary">GADD45GIP1</name>
    <name evidence="15" type="ORF">CM83_41417</name>
    <name evidence="17" type="ORF">g.37423</name>
</gene>
<keyword evidence="9" id="KW-0131">Cell cycle</keyword>
<protein>
    <recommendedName>
        <fullName evidence="11">Large ribosomal subunit protein mL64</fullName>
    </recommendedName>
    <alternativeName>
        <fullName evidence="10">39S ribosomal protein L59, mitochondrial</fullName>
    </alternativeName>
    <alternativeName>
        <fullName evidence="12">Growth arrest and DNA damage-inducible proteins-interacting protein 1</fullName>
    </alternativeName>
</protein>
<evidence type="ECO:0000256" key="11">
    <source>
        <dbReference type="ARBA" id="ARBA00035184"/>
    </source>
</evidence>
<evidence type="ECO:0000256" key="9">
    <source>
        <dbReference type="ARBA" id="ARBA00023306"/>
    </source>
</evidence>
<reference evidence="17" key="4">
    <citation type="journal article" date="2016" name="Gigascience">
        <title>De novo construction of an expanded transcriptome assembly for the western tarnished plant bug, Lygus hesperus.</title>
        <authorList>
            <person name="Tassone E.E."/>
            <person name="Geib S.M."/>
            <person name="Hall B."/>
            <person name="Fabrick J.A."/>
            <person name="Brent C.S."/>
            <person name="Hull J.J."/>
        </authorList>
    </citation>
    <scope>NUCLEOTIDE SEQUENCE</scope>
</reference>
<sequence>MSLFRIFRSVVADQGVCPRLVGSMRFASTAEKKSEEQEVVYGTLADEDNGEEVMIEREAVIQALRNKSRLSPPHQNIIHGKVPYDEPMTDAHLTLLYKKKMFGRYGRSSGFDPGYLWPTPEEVATKLEYDRIANPYSVMELTARERAKVLEEEASIAERQQKIVEKMKKLDQWKKDVVERAAKKLKEVSAAKAKKEALIEEVRRHFGFKIDPKDERFKEVLLQKERALKKKAKEEKSKARQERLLQSMMEKKS</sequence>
<dbReference type="EMBL" id="GBRD01010004">
    <property type="protein sequence ID" value="JAG55820.1"/>
    <property type="molecule type" value="Transcribed_RNA"/>
</dbReference>
<evidence type="ECO:0000313" key="15">
    <source>
        <dbReference type="EMBL" id="JAG09676.1"/>
    </source>
</evidence>
<evidence type="ECO:0000256" key="12">
    <source>
        <dbReference type="ARBA" id="ARBA00035485"/>
    </source>
</evidence>
<evidence type="ECO:0000313" key="16">
    <source>
        <dbReference type="EMBL" id="JAG55820.1"/>
    </source>
</evidence>
<dbReference type="PANTHER" id="PTHR31761:SF1">
    <property type="entry name" value="LARGE RIBOSOMAL SUBUNIT PROTEIN ML64"/>
    <property type="match status" value="1"/>
</dbReference>
<reference evidence="15" key="2">
    <citation type="submission" date="2014-07" db="EMBL/GenBank/DDBJ databases">
        <authorList>
            <person name="Hull J."/>
        </authorList>
    </citation>
    <scope>NUCLEOTIDE SEQUENCE</scope>
</reference>
<keyword evidence="8" id="KW-0687">Ribonucleoprotein</keyword>
<keyword evidence="7" id="KW-0539">Nucleus</keyword>
<evidence type="ECO:0000256" key="8">
    <source>
        <dbReference type="ARBA" id="ARBA00023274"/>
    </source>
</evidence>
<reference evidence="15" key="1">
    <citation type="journal article" date="2014" name="PLoS ONE">
        <title>Transcriptome-Based Identification of ABC Transporters in the Western Tarnished Plant Bug Lygus hesperus.</title>
        <authorList>
            <person name="Hull J.J."/>
            <person name="Chaney K."/>
            <person name="Geib S.M."/>
            <person name="Fabrick J.A."/>
            <person name="Brent C.S."/>
            <person name="Walsh D."/>
            <person name="Lavine L.C."/>
        </authorList>
    </citation>
    <scope>NUCLEOTIDE SEQUENCE</scope>
</reference>
<dbReference type="EMBL" id="GBHO01033928">
    <property type="protein sequence ID" value="JAG09676.1"/>
    <property type="molecule type" value="Transcribed_RNA"/>
</dbReference>
<name>A0A0A9WQI7_LYGHE</name>
<keyword evidence="5" id="KW-0175">Coiled coil</keyword>